<gene>
    <name evidence="1" type="ORF">TCM_044984</name>
</gene>
<dbReference type="AlphaFoldDB" id="A0A061FS62"/>
<reference evidence="1 2" key="1">
    <citation type="journal article" date="2013" name="Genome Biol.">
        <title>The genome sequence of the most widely cultivated cacao type and its use to identify candidate genes regulating pod color.</title>
        <authorList>
            <person name="Motamayor J.C."/>
            <person name="Mockaitis K."/>
            <person name="Schmutz J."/>
            <person name="Haiminen N."/>
            <person name="Iii D.L."/>
            <person name="Cornejo O."/>
            <person name="Findley S.D."/>
            <person name="Zheng P."/>
            <person name="Utro F."/>
            <person name="Royaert S."/>
            <person name="Saski C."/>
            <person name="Jenkins J."/>
            <person name="Podicheti R."/>
            <person name="Zhao M."/>
            <person name="Scheffler B.E."/>
            <person name="Stack J.C."/>
            <person name="Feltus F.A."/>
            <person name="Mustiga G.M."/>
            <person name="Amores F."/>
            <person name="Phillips W."/>
            <person name="Marelli J.P."/>
            <person name="May G.D."/>
            <person name="Shapiro H."/>
            <person name="Ma J."/>
            <person name="Bustamante C.D."/>
            <person name="Schnell R.J."/>
            <person name="Main D."/>
            <person name="Gilbert D."/>
            <person name="Parida L."/>
            <person name="Kuhn D.N."/>
        </authorList>
    </citation>
    <scope>NUCLEOTIDE SEQUENCE [LARGE SCALE GENOMIC DNA]</scope>
    <source>
        <strain evidence="2">cv. Matina 1-6</strain>
    </source>
</reference>
<evidence type="ECO:0000313" key="2">
    <source>
        <dbReference type="Proteomes" id="UP000026915"/>
    </source>
</evidence>
<keyword evidence="2" id="KW-1185">Reference proteome</keyword>
<protein>
    <submittedName>
        <fullName evidence="1">Uncharacterized protein</fullName>
    </submittedName>
</protein>
<name>A0A061FS62_THECC</name>
<accession>A0A061FS62</accession>
<sequence>MEQRSARFRGNLVTCKPPNPWVSSGFKHMNVNCGACKLRKILDGGRFIIAARHGWGHGLPYTYVDRPQDVMRSCDRLISPMLANIVETAMVFGSNVRRVNEFLFYHLLESKISLGFSNSYFYAW</sequence>
<dbReference type="Proteomes" id="UP000026915">
    <property type="component" value="Chromosome 10"/>
</dbReference>
<dbReference type="InParanoid" id="A0A061FS62"/>
<proteinExistence type="predicted"/>
<organism evidence="1 2">
    <name type="scientific">Theobroma cacao</name>
    <name type="common">Cacao</name>
    <name type="synonym">Cocoa</name>
    <dbReference type="NCBI Taxonomy" id="3641"/>
    <lineage>
        <taxon>Eukaryota</taxon>
        <taxon>Viridiplantae</taxon>
        <taxon>Streptophyta</taxon>
        <taxon>Embryophyta</taxon>
        <taxon>Tracheophyta</taxon>
        <taxon>Spermatophyta</taxon>
        <taxon>Magnoliopsida</taxon>
        <taxon>eudicotyledons</taxon>
        <taxon>Gunneridae</taxon>
        <taxon>Pentapetalae</taxon>
        <taxon>rosids</taxon>
        <taxon>malvids</taxon>
        <taxon>Malvales</taxon>
        <taxon>Malvaceae</taxon>
        <taxon>Byttnerioideae</taxon>
        <taxon>Theobroma</taxon>
    </lineage>
</organism>
<evidence type="ECO:0000313" key="1">
    <source>
        <dbReference type="EMBL" id="EOY19708.1"/>
    </source>
</evidence>
<dbReference type="EMBL" id="CM001888">
    <property type="protein sequence ID" value="EOY19708.1"/>
    <property type="molecule type" value="Genomic_DNA"/>
</dbReference>
<dbReference type="Gramene" id="EOY19708">
    <property type="protein sequence ID" value="EOY19708"/>
    <property type="gene ID" value="TCM_044984"/>
</dbReference>
<dbReference type="HOGENOM" id="CLU_2008073_0_0_1"/>